<accession>A0A7X9X5S0</accession>
<proteinExistence type="predicted"/>
<dbReference type="AlphaFoldDB" id="A0A7X9X5S0"/>
<dbReference type="EMBL" id="JABBFZ010000006">
    <property type="protein sequence ID" value="NML31951.1"/>
    <property type="molecule type" value="Genomic_DNA"/>
</dbReference>
<name>A0A7X9X5S0_9BURK</name>
<dbReference type="Proteomes" id="UP000583127">
    <property type="component" value="Unassembled WGS sequence"/>
</dbReference>
<keyword evidence="2" id="KW-1185">Reference proteome</keyword>
<gene>
    <name evidence="1" type="ORF">HHL14_14030</name>
</gene>
<dbReference type="RefSeq" id="WP_169498194.1">
    <property type="nucleotide sequence ID" value="NZ_JABBFZ010000006.1"/>
</dbReference>
<reference evidence="1 2" key="1">
    <citation type="submission" date="2020-04" db="EMBL/GenBank/DDBJ databases">
        <title>Paraburkholderia sp. G-4-1-8 isolated from soil.</title>
        <authorList>
            <person name="Dahal R.H."/>
        </authorList>
    </citation>
    <scope>NUCLEOTIDE SEQUENCE [LARGE SCALE GENOMIC DNA]</scope>
    <source>
        <strain evidence="1 2">G-4-1-8</strain>
    </source>
</reference>
<evidence type="ECO:0000313" key="2">
    <source>
        <dbReference type="Proteomes" id="UP000583127"/>
    </source>
</evidence>
<comment type="caution">
    <text evidence="1">The sequence shown here is derived from an EMBL/GenBank/DDBJ whole genome shotgun (WGS) entry which is preliminary data.</text>
</comment>
<protein>
    <submittedName>
        <fullName evidence="1">Uncharacterized protein</fullName>
    </submittedName>
</protein>
<sequence>MDASGNIVPDLESQSVVRRMLISRAKFFSDNGLLTVDAFDKSGKLIDRQYFKNDFTEEGLALCRRKVPAWMSSKGSKKDPPDMKLLEKALAEIRAGK</sequence>
<organism evidence="1 2">
    <name type="scientific">Paraburkholderia antibiotica</name>
    <dbReference type="NCBI Taxonomy" id="2728839"/>
    <lineage>
        <taxon>Bacteria</taxon>
        <taxon>Pseudomonadati</taxon>
        <taxon>Pseudomonadota</taxon>
        <taxon>Betaproteobacteria</taxon>
        <taxon>Burkholderiales</taxon>
        <taxon>Burkholderiaceae</taxon>
        <taxon>Paraburkholderia</taxon>
    </lineage>
</organism>
<evidence type="ECO:0000313" key="1">
    <source>
        <dbReference type="EMBL" id="NML31951.1"/>
    </source>
</evidence>